<evidence type="ECO:0000313" key="1">
    <source>
        <dbReference type="EMBL" id="CAI9556513.1"/>
    </source>
</evidence>
<evidence type="ECO:0000313" key="2">
    <source>
        <dbReference type="Proteomes" id="UP001162483"/>
    </source>
</evidence>
<accession>A0ABN9C993</accession>
<keyword evidence="2" id="KW-1185">Reference proteome</keyword>
<protein>
    <submittedName>
        <fullName evidence="1">Uncharacterized protein</fullName>
    </submittedName>
</protein>
<comment type="caution">
    <text evidence="1">The sequence shown here is derived from an EMBL/GenBank/DDBJ whole genome shotgun (WGS) entry which is preliminary data.</text>
</comment>
<dbReference type="EMBL" id="CATNWA010008585">
    <property type="protein sequence ID" value="CAI9556513.1"/>
    <property type="molecule type" value="Genomic_DNA"/>
</dbReference>
<proteinExistence type="predicted"/>
<name>A0ABN9C993_9NEOB</name>
<dbReference type="Proteomes" id="UP001162483">
    <property type="component" value="Unassembled WGS sequence"/>
</dbReference>
<sequence>MTGSSQHKQGMPATYSCKKKYKGSEQTRCGLTIWKLRHCPRARVSRGPHEMPLVPFS</sequence>
<organism evidence="1 2">
    <name type="scientific">Staurois parvus</name>
    <dbReference type="NCBI Taxonomy" id="386267"/>
    <lineage>
        <taxon>Eukaryota</taxon>
        <taxon>Metazoa</taxon>
        <taxon>Chordata</taxon>
        <taxon>Craniata</taxon>
        <taxon>Vertebrata</taxon>
        <taxon>Euteleostomi</taxon>
        <taxon>Amphibia</taxon>
        <taxon>Batrachia</taxon>
        <taxon>Anura</taxon>
        <taxon>Neobatrachia</taxon>
        <taxon>Ranoidea</taxon>
        <taxon>Ranidae</taxon>
        <taxon>Staurois</taxon>
    </lineage>
</organism>
<gene>
    <name evidence="1" type="ORF">SPARVUS_LOCUS4558890</name>
</gene>
<reference evidence="1" key="1">
    <citation type="submission" date="2023-05" db="EMBL/GenBank/DDBJ databases">
        <authorList>
            <person name="Stuckert A."/>
        </authorList>
    </citation>
    <scope>NUCLEOTIDE SEQUENCE</scope>
</reference>